<dbReference type="EC" id="1.11.1.24" evidence="3"/>
<dbReference type="AlphaFoldDB" id="A0A6B0U4B4"/>
<evidence type="ECO:0000256" key="4">
    <source>
        <dbReference type="ARBA" id="ARBA00022559"/>
    </source>
</evidence>
<comment type="function">
    <text evidence="1">Thiol-specific peroxidase that catalyzes the reduction of hydrogen peroxide and organic hydroperoxides to water and alcohols, respectively. Plays a role in cell protection against oxidative stress by detoxifying peroxides and as sensor of hydrogen peroxide-mediated signaling events.</text>
</comment>
<organism evidence="15 16">
    <name type="scientific">Oceanomicrobium pacificus</name>
    <dbReference type="NCBI Taxonomy" id="2692916"/>
    <lineage>
        <taxon>Bacteria</taxon>
        <taxon>Pseudomonadati</taxon>
        <taxon>Pseudomonadota</taxon>
        <taxon>Alphaproteobacteria</taxon>
        <taxon>Rhodobacterales</taxon>
        <taxon>Paracoccaceae</taxon>
        <taxon>Oceanomicrobium</taxon>
    </lineage>
</organism>
<dbReference type="SUPFAM" id="SSF52833">
    <property type="entry name" value="Thioredoxin-like"/>
    <property type="match status" value="1"/>
</dbReference>
<dbReference type="PANTHER" id="PTHR42801:SF4">
    <property type="entry name" value="AHPC_TSA FAMILY PROTEIN"/>
    <property type="match status" value="1"/>
</dbReference>
<dbReference type="EMBL" id="WUWG01000003">
    <property type="protein sequence ID" value="MXU65781.1"/>
    <property type="molecule type" value="Genomic_DNA"/>
</dbReference>
<reference evidence="15 16" key="1">
    <citation type="submission" date="2019-12" db="EMBL/GenBank/DDBJ databases">
        <title>Strain KN286 was isolated from seawater, which was collected from Caroline Seamount in the tropical western Pacific.</title>
        <authorList>
            <person name="Wang Q."/>
        </authorList>
    </citation>
    <scope>NUCLEOTIDE SEQUENCE [LARGE SCALE GENOMIC DNA]</scope>
    <source>
        <strain evidence="15 16">KN286</strain>
    </source>
</reference>
<evidence type="ECO:0000256" key="2">
    <source>
        <dbReference type="ARBA" id="ARBA00011245"/>
    </source>
</evidence>
<keyword evidence="7" id="KW-1015">Disulfide bond</keyword>
<dbReference type="InterPro" id="IPR050924">
    <property type="entry name" value="Peroxiredoxin_BCP/PrxQ"/>
</dbReference>
<dbReference type="CDD" id="cd03017">
    <property type="entry name" value="PRX_BCP"/>
    <property type="match status" value="1"/>
</dbReference>
<evidence type="ECO:0000256" key="1">
    <source>
        <dbReference type="ARBA" id="ARBA00003330"/>
    </source>
</evidence>
<dbReference type="PIRSF" id="PIRSF000239">
    <property type="entry name" value="AHPC"/>
    <property type="match status" value="1"/>
</dbReference>
<dbReference type="PANTHER" id="PTHR42801">
    <property type="entry name" value="THIOREDOXIN-DEPENDENT PEROXIDE REDUCTASE"/>
    <property type="match status" value="1"/>
</dbReference>
<comment type="similarity">
    <text evidence="10">Belongs to the peroxiredoxin family. BCP/PrxQ subfamily.</text>
</comment>
<comment type="catalytic activity">
    <reaction evidence="12">
        <text>a hydroperoxide + [thioredoxin]-dithiol = an alcohol + [thioredoxin]-disulfide + H2O</text>
        <dbReference type="Rhea" id="RHEA:62620"/>
        <dbReference type="Rhea" id="RHEA-COMP:10698"/>
        <dbReference type="Rhea" id="RHEA-COMP:10700"/>
        <dbReference type="ChEBI" id="CHEBI:15377"/>
        <dbReference type="ChEBI" id="CHEBI:29950"/>
        <dbReference type="ChEBI" id="CHEBI:30879"/>
        <dbReference type="ChEBI" id="CHEBI:35924"/>
        <dbReference type="ChEBI" id="CHEBI:50058"/>
        <dbReference type="EC" id="1.11.1.24"/>
    </reaction>
</comment>
<comment type="subunit">
    <text evidence="2">Monomer.</text>
</comment>
<comment type="caution">
    <text evidence="15">The sequence shown here is derived from an EMBL/GenBank/DDBJ whole genome shotgun (WGS) entry which is preliminary data.</text>
</comment>
<dbReference type="InterPro" id="IPR000866">
    <property type="entry name" value="AhpC/TSA"/>
</dbReference>
<gene>
    <name evidence="15" type="ORF">GSH16_09995</name>
</gene>
<keyword evidence="4" id="KW-0575">Peroxidase</keyword>
<name>A0A6B0U4B4_9RHOB</name>
<dbReference type="GO" id="GO:0034599">
    <property type="term" value="P:cellular response to oxidative stress"/>
    <property type="evidence" value="ECO:0007669"/>
    <property type="project" value="TreeGrafter"/>
</dbReference>
<evidence type="ECO:0000256" key="3">
    <source>
        <dbReference type="ARBA" id="ARBA00013017"/>
    </source>
</evidence>
<accession>A0A6B0U4B4</accession>
<feature type="active site" description="Cysteine sulfenic acid (-SOH) intermediate; for peroxidase activity" evidence="13">
    <location>
        <position position="47"/>
    </location>
</feature>
<evidence type="ECO:0000256" key="7">
    <source>
        <dbReference type="ARBA" id="ARBA00023157"/>
    </source>
</evidence>
<dbReference type="Gene3D" id="3.40.30.10">
    <property type="entry name" value="Glutaredoxin"/>
    <property type="match status" value="1"/>
</dbReference>
<evidence type="ECO:0000256" key="10">
    <source>
        <dbReference type="ARBA" id="ARBA00038489"/>
    </source>
</evidence>
<evidence type="ECO:0000256" key="13">
    <source>
        <dbReference type="PIRSR" id="PIRSR000239-1"/>
    </source>
</evidence>
<evidence type="ECO:0000256" key="8">
    <source>
        <dbReference type="ARBA" id="ARBA00023284"/>
    </source>
</evidence>
<evidence type="ECO:0000313" key="15">
    <source>
        <dbReference type="EMBL" id="MXU65781.1"/>
    </source>
</evidence>
<dbReference type="InterPro" id="IPR013766">
    <property type="entry name" value="Thioredoxin_domain"/>
</dbReference>
<evidence type="ECO:0000256" key="11">
    <source>
        <dbReference type="ARBA" id="ARBA00042639"/>
    </source>
</evidence>
<dbReference type="PROSITE" id="PS51352">
    <property type="entry name" value="THIOREDOXIN_2"/>
    <property type="match status" value="1"/>
</dbReference>
<evidence type="ECO:0000256" key="5">
    <source>
        <dbReference type="ARBA" id="ARBA00022862"/>
    </source>
</evidence>
<protein>
    <recommendedName>
        <fullName evidence="3">thioredoxin-dependent peroxiredoxin</fullName>
        <ecNumber evidence="3">1.11.1.24</ecNumber>
    </recommendedName>
    <alternativeName>
        <fullName evidence="9">Thioredoxin peroxidase</fullName>
    </alternativeName>
    <alternativeName>
        <fullName evidence="11">Thioredoxin-dependent peroxiredoxin Bcp</fullName>
    </alternativeName>
</protein>
<dbReference type="GO" id="GO:0045454">
    <property type="term" value="P:cell redox homeostasis"/>
    <property type="evidence" value="ECO:0007669"/>
    <property type="project" value="TreeGrafter"/>
</dbReference>
<keyword evidence="16" id="KW-1185">Reference proteome</keyword>
<dbReference type="GO" id="GO:0008379">
    <property type="term" value="F:thioredoxin peroxidase activity"/>
    <property type="evidence" value="ECO:0007669"/>
    <property type="project" value="TreeGrafter"/>
</dbReference>
<dbReference type="InterPro" id="IPR024706">
    <property type="entry name" value="Peroxiredoxin_AhpC-typ"/>
</dbReference>
<evidence type="ECO:0000259" key="14">
    <source>
        <dbReference type="PROSITE" id="PS51352"/>
    </source>
</evidence>
<keyword evidence="6" id="KW-0560">Oxidoreductase</keyword>
<evidence type="ECO:0000256" key="12">
    <source>
        <dbReference type="ARBA" id="ARBA00049091"/>
    </source>
</evidence>
<sequence>MTTDPMIGKSFPDFDLPVTGGGTLSRADLAGGPAVLFFYPRDDTSGCTKEAIGFTAAESDFAGLKAQVIGVSKDSLSSHEKFAAKHGLTVPLLSDETGNLCEDCGVWQDKQMYGRTFKGIVRSTFLLDGDGIVRQVWRKVKVPGHVEDVLAAVKAL</sequence>
<dbReference type="Pfam" id="PF00578">
    <property type="entry name" value="AhpC-TSA"/>
    <property type="match status" value="1"/>
</dbReference>
<dbReference type="GO" id="GO:0005737">
    <property type="term" value="C:cytoplasm"/>
    <property type="evidence" value="ECO:0007669"/>
    <property type="project" value="TreeGrafter"/>
</dbReference>
<evidence type="ECO:0000256" key="6">
    <source>
        <dbReference type="ARBA" id="ARBA00023002"/>
    </source>
</evidence>
<feature type="domain" description="Thioredoxin" evidence="14">
    <location>
        <begin position="5"/>
        <end position="156"/>
    </location>
</feature>
<dbReference type="Proteomes" id="UP000436016">
    <property type="component" value="Unassembled WGS sequence"/>
</dbReference>
<evidence type="ECO:0000313" key="16">
    <source>
        <dbReference type="Proteomes" id="UP000436016"/>
    </source>
</evidence>
<dbReference type="FunFam" id="3.40.30.10:FF:000007">
    <property type="entry name" value="Thioredoxin-dependent thiol peroxidase"/>
    <property type="match status" value="1"/>
</dbReference>
<keyword evidence="5" id="KW-0049">Antioxidant</keyword>
<dbReference type="RefSeq" id="WP_160854567.1">
    <property type="nucleotide sequence ID" value="NZ_WUWG01000003.1"/>
</dbReference>
<keyword evidence="8" id="KW-0676">Redox-active center</keyword>
<dbReference type="InterPro" id="IPR036249">
    <property type="entry name" value="Thioredoxin-like_sf"/>
</dbReference>
<evidence type="ECO:0000256" key="9">
    <source>
        <dbReference type="ARBA" id="ARBA00032824"/>
    </source>
</evidence>
<proteinExistence type="inferred from homology"/>